<dbReference type="Pfam" id="PF17069">
    <property type="entry name" value="RSRP"/>
    <property type="match status" value="1"/>
</dbReference>
<reference evidence="2" key="1">
    <citation type="submission" date="2023-06" db="EMBL/GenBank/DDBJ databases">
        <title>Male Hemibagrus guttatus genome.</title>
        <authorList>
            <person name="Bian C."/>
        </authorList>
    </citation>
    <scope>NUCLEOTIDE SEQUENCE</scope>
    <source>
        <strain evidence="2">Male_cb2023</strain>
        <tissue evidence="2">Muscle</tissue>
    </source>
</reference>
<feature type="compositionally biased region" description="Basic and acidic residues" evidence="1">
    <location>
        <begin position="261"/>
        <end position="304"/>
    </location>
</feature>
<feature type="compositionally biased region" description="Basic and acidic residues" evidence="1">
    <location>
        <begin position="88"/>
        <end position="111"/>
    </location>
</feature>
<feature type="compositionally biased region" description="Polar residues" evidence="1">
    <location>
        <begin position="162"/>
        <end position="177"/>
    </location>
</feature>
<feature type="compositionally biased region" description="Low complexity" evidence="1">
    <location>
        <begin position="136"/>
        <end position="146"/>
    </location>
</feature>
<accession>A0AAE0V683</accession>
<feature type="compositionally biased region" description="Basic and acidic residues" evidence="1">
    <location>
        <begin position="181"/>
        <end position="216"/>
    </location>
</feature>
<feature type="compositionally biased region" description="Basic and acidic residues" evidence="1">
    <location>
        <begin position="228"/>
        <end position="242"/>
    </location>
</feature>
<feature type="compositionally biased region" description="Polar residues" evidence="1">
    <location>
        <begin position="65"/>
        <end position="76"/>
    </location>
</feature>
<evidence type="ECO:0000313" key="3">
    <source>
        <dbReference type="Proteomes" id="UP001274896"/>
    </source>
</evidence>
<feature type="compositionally biased region" description="Basic residues" evidence="1">
    <location>
        <begin position="112"/>
        <end position="126"/>
    </location>
</feature>
<keyword evidence="3" id="KW-1185">Reference proteome</keyword>
<sequence>IALTVIFFNRVNESGDPTEAIRCEANALRDGSETPRKKNKKHKKHKSKKKRKKKKDEKDSSSESGVESDQESQTKSSMKKADPSNFESGDRDDKESAKNSVAEPHDDDYKARKAKRHTGKKKKKRRKEEEKQQRNSPRSRSASTSESESESESESKVLQALDPSSFNKRSPVTTLKLSNDGFKDKLLLPDDKKGEVTSKSEHSEEQCIKPAWREDESQQDAHLQTVAREQHNENNIKSENLEKNGSFSKTQELPDIIPKQENVHKEQFIQKNIAKEPHETQRGTGDKESDTRLRSRSRSYDKSSHSRSRTPVQSSHISARKKDKDQLLEIAKANAAAMCAKAGMPIPESLRPKAILQLPLPTPAPPPLSLPLPLPVPNLPMNIPMGIPGMPAIPNMPMNAAMASMTAATMTAALSNMGALAAMPPMPPLPTITNKPPPAPTPNLANIEEVKRKVAQQANSISIKELTEKCKQIAESKEEMGL</sequence>
<gene>
    <name evidence="2" type="ORF">QTP70_030064</name>
</gene>
<feature type="region of interest" description="Disordered" evidence="1">
    <location>
        <begin position="25"/>
        <end position="324"/>
    </location>
</feature>
<dbReference type="PANTHER" id="PTHR46528:SF1">
    <property type="entry name" value="PROTEIN SON"/>
    <property type="match status" value="1"/>
</dbReference>
<dbReference type="GO" id="GO:0051726">
    <property type="term" value="P:regulation of cell cycle"/>
    <property type="evidence" value="ECO:0007669"/>
    <property type="project" value="InterPro"/>
</dbReference>
<dbReference type="PANTHER" id="PTHR46528">
    <property type="entry name" value="PROTEIN SON"/>
    <property type="match status" value="1"/>
</dbReference>
<dbReference type="InterPro" id="IPR032922">
    <property type="entry name" value="SON"/>
</dbReference>
<dbReference type="Proteomes" id="UP001274896">
    <property type="component" value="Unassembled WGS sequence"/>
</dbReference>
<protein>
    <submittedName>
        <fullName evidence="2">Uncharacterized protein</fullName>
    </submittedName>
</protein>
<dbReference type="AlphaFoldDB" id="A0AAE0V683"/>
<proteinExistence type="predicted"/>
<organism evidence="2 3">
    <name type="scientific">Hemibagrus guttatus</name>
    <dbReference type="NCBI Taxonomy" id="175788"/>
    <lineage>
        <taxon>Eukaryota</taxon>
        <taxon>Metazoa</taxon>
        <taxon>Chordata</taxon>
        <taxon>Craniata</taxon>
        <taxon>Vertebrata</taxon>
        <taxon>Euteleostomi</taxon>
        <taxon>Actinopterygii</taxon>
        <taxon>Neopterygii</taxon>
        <taxon>Teleostei</taxon>
        <taxon>Ostariophysi</taxon>
        <taxon>Siluriformes</taxon>
        <taxon>Bagridae</taxon>
        <taxon>Hemibagrus</taxon>
    </lineage>
</organism>
<dbReference type="GO" id="GO:0003723">
    <property type="term" value="F:RNA binding"/>
    <property type="evidence" value="ECO:0007669"/>
    <property type="project" value="InterPro"/>
</dbReference>
<dbReference type="EMBL" id="JAUCMX010000006">
    <property type="protein sequence ID" value="KAK3543852.1"/>
    <property type="molecule type" value="Genomic_DNA"/>
</dbReference>
<feature type="compositionally biased region" description="Basic residues" evidence="1">
    <location>
        <begin position="37"/>
        <end position="55"/>
    </location>
</feature>
<dbReference type="GO" id="GO:0048024">
    <property type="term" value="P:regulation of mRNA splicing, via spliceosome"/>
    <property type="evidence" value="ECO:0007669"/>
    <property type="project" value="TreeGrafter"/>
</dbReference>
<comment type="caution">
    <text evidence="2">The sequence shown here is derived from an EMBL/GenBank/DDBJ whole genome shotgun (WGS) entry which is preliminary data.</text>
</comment>
<name>A0AAE0V683_9TELE</name>
<evidence type="ECO:0000313" key="2">
    <source>
        <dbReference type="EMBL" id="KAK3543852.1"/>
    </source>
</evidence>
<feature type="non-terminal residue" evidence="2">
    <location>
        <position position="1"/>
    </location>
</feature>
<evidence type="ECO:0000256" key="1">
    <source>
        <dbReference type="SAM" id="MobiDB-lite"/>
    </source>
</evidence>